<dbReference type="PANTHER" id="PTHR36505:SF1">
    <property type="entry name" value="BLR1072 PROTEIN"/>
    <property type="match status" value="1"/>
</dbReference>
<dbReference type="RefSeq" id="WP_006892799.1">
    <property type="nucleotide sequence ID" value="NZ_JH109153.1"/>
</dbReference>
<feature type="compositionally biased region" description="Basic and acidic residues" evidence="1">
    <location>
        <begin position="30"/>
        <end position="41"/>
    </location>
</feature>
<dbReference type="STRING" id="697282.Mettu_3610"/>
<evidence type="ECO:0000313" key="4">
    <source>
        <dbReference type="Proteomes" id="UP000004664"/>
    </source>
</evidence>
<evidence type="ECO:0000256" key="1">
    <source>
        <dbReference type="SAM" id="MobiDB-lite"/>
    </source>
</evidence>
<evidence type="ECO:0000313" key="3">
    <source>
        <dbReference type="EMBL" id="EGW20474.1"/>
    </source>
</evidence>
<dbReference type="Proteomes" id="UP000004664">
    <property type="component" value="Unassembled WGS sequence"/>
</dbReference>
<dbReference type="EMBL" id="JH109153">
    <property type="protein sequence ID" value="EGW20474.1"/>
    <property type="molecule type" value="Genomic_DNA"/>
</dbReference>
<protein>
    <submittedName>
        <fullName evidence="3">PRC-barrel domain protein</fullName>
    </submittedName>
</protein>
<dbReference type="HOGENOM" id="CLU_108884_1_0_6"/>
<dbReference type="SUPFAM" id="SSF50346">
    <property type="entry name" value="PRC-barrel domain"/>
    <property type="match status" value="1"/>
</dbReference>
<proteinExistence type="predicted"/>
<dbReference type="Gene3D" id="2.30.30.240">
    <property type="entry name" value="PRC-barrel domain"/>
    <property type="match status" value="1"/>
</dbReference>
<feature type="region of interest" description="Disordered" evidence="1">
    <location>
        <begin position="30"/>
        <end position="52"/>
    </location>
</feature>
<dbReference type="Pfam" id="PF05239">
    <property type="entry name" value="PRC"/>
    <property type="match status" value="1"/>
</dbReference>
<dbReference type="AlphaFoldDB" id="G3IZV2"/>
<dbReference type="eggNOG" id="COG1873">
    <property type="taxonomic scope" value="Bacteria"/>
</dbReference>
<sequence>MKTLNPIVTVLFLSATFVVTSCAVKETQKELKQESRGESVEHVQASNESMQQMTRASKIIGTPVKNPNGDNLGDIKELVLDPRSGKVAYAVVSFGGVLGMVDKLFIISLEAT</sequence>
<feature type="domain" description="PRC-barrel" evidence="2">
    <location>
        <begin position="55"/>
        <end position="110"/>
    </location>
</feature>
<keyword evidence="4" id="KW-1185">Reference proteome</keyword>
<dbReference type="PANTHER" id="PTHR36505">
    <property type="entry name" value="BLR1072 PROTEIN"/>
    <property type="match status" value="1"/>
</dbReference>
<gene>
    <name evidence="3" type="ORF">Mettu_3610</name>
</gene>
<reference evidence="3 4" key="1">
    <citation type="submission" date="2011-06" db="EMBL/GenBank/DDBJ databases">
        <title>Genomic sequence of Methylobacter tundripaludum SV96.</title>
        <authorList>
            <consortium name="US DOE Joint Genome Institute"/>
            <person name="Lucas S."/>
            <person name="Han J."/>
            <person name="Lapidus A."/>
            <person name="Cheng J.-F."/>
            <person name="Goodwin L."/>
            <person name="Pitluck S."/>
            <person name="Held B."/>
            <person name="Detter J.C."/>
            <person name="Han C."/>
            <person name="Tapia R."/>
            <person name="Land M."/>
            <person name="Hauser L."/>
            <person name="Kyrpides N."/>
            <person name="Ivanova N."/>
            <person name="Ovchinnikova G."/>
            <person name="Pagani I."/>
            <person name="Klotz M.G."/>
            <person name="Dispirito A.A."/>
            <person name="Murrell J.C."/>
            <person name="Dunfield P."/>
            <person name="Kalyuzhnaya M.G."/>
            <person name="Svenning M."/>
            <person name="Trotsenko Y.A."/>
            <person name="Stein L.Y."/>
            <person name="Woyke T."/>
        </authorList>
    </citation>
    <scope>NUCLEOTIDE SEQUENCE [LARGE SCALE GENOMIC DNA]</scope>
    <source>
        <strain evidence="4">ATCC BAA-1195 / DSM 17260 / SV96</strain>
    </source>
</reference>
<accession>G3IZV2</accession>
<organism evidence="3 4">
    <name type="scientific">Methylobacter tundripaludum (strain ATCC BAA-1195 / DSM 17260 / SV96)</name>
    <dbReference type="NCBI Taxonomy" id="697282"/>
    <lineage>
        <taxon>Bacteria</taxon>
        <taxon>Pseudomonadati</taxon>
        <taxon>Pseudomonadota</taxon>
        <taxon>Gammaproteobacteria</taxon>
        <taxon>Methylococcales</taxon>
        <taxon>Methylococcaceae</taxon>
        <taxon>Methylobacter</taxon>
    </lineage>
</organism>
<dbReference type="PROSITE" id="PS51257">
    <property type="entry name" value="PROKAR_LIPOPROTEIN"/>
    <property type="match status" value="1"/>
</dbReference>
<evidence type="ECO:0000259" key="2">
    <source>
        <dbReference type="Pfam" id="PF05239"/>
    </source>
</evidence>
<dbReference type="InterPro" id="IPR027275">
    <property type="entry name" value="PRC-brl_dom"/>
</dbReference>
<name>G3IZV2_METTV</name>
<dbReference type="InterPro" id="IPR011033">
    <property type="entry name" value="PRC_barrel-like_sf"/>
</dbReference>